<dbReference type="InterPro" id="IPR014729">
    <property type="entry name" value="Rossmann-like_a/b/a_fold"/>
</dbReference>
<dbReference type="eggNOG" id="KOG1195">
    <property type="taxonomic scope" value="Eukaryota"/>
</dbReference>
<dbReference type="PANTHER" id="PTHR11956:SF11">
    <property type="entry name" value="ARGININE--TRNA LIGASE, MITOCHONDRIAL-RELATED"/>
    <property type="match status" value="1"/>
</dbReference>
<sequence length="105" mass="12322">MYYVVATQQDHHFKQLFQLLHRLGYDWANKCEHIAFGNCLLCCGHHLDYGMVKGMSTRKGDVVFLEQILDEARDRMMSRINDDPIRMSHMENPTMTVSTHNPRPK</sequence>
<evidence type="ECO:0000256" key="2">
    <source>
        <dbReference type="SAM" id="MobiDB-lite"/>
    </source>
</evidence>
<dbReference type="EMBL" id="KQ254512">
    <property type="protein sequence ID" value="KNC69542.1"/>
    <property type="molecule type" value="Genomic_DNA"/>
</dbReference>
<feature type="region of interest" description="Disordered" evidence="2">
    <location>
        <begin position="81"/>
        <end position="105"/>
    </location>
</feature>
<dbReference type="GO" id="GO:0005524">
    <property type="term" value="F:ATP binding"/>
    <property type="evidence" value="ECO:0007669"/>
    <property type="project" value="UniProtKB-KW"/>
</dbReference>
<comment type="similarity">
    <text evidence="1">Belongs to the class-I aminoacyl-tRNA synthetase family.</text>
</comment>
<feature type="domain" description="Arginyl-tRNA synthetase catalytic core" evidence="3">
    <location>
        <begin position="1"/>
        <end position="92"/>
    </location>
</feature>
<dbReference type="PANTHER" id="PTHR11956">
    <property type="entry name" value="ARGINYL-TRNA SYNTHETASE"/>
    <property type="match status" value="1"/>
</dbReference>
<dbReference type="InterPro" id="IPR001278">
    <property type="entry name" value="Arg-tRNA-ligase"/>
</dbReference>
<proteinExistence type="inferred from homology"/>
<keyword evidence="1" id="KW-0648">Protein biosynthesis</keyword>
<keyword evidence="1" id="KW-0436">Ligase</keyword>
<feature type="compositionally biased region" description="Polar residues" evidence="2">
    <location>
        <begin position="91"/>
        <end position="105"/>
    </location>
</feature>
<keyword evidence="1" id="KW-0547">Nucleotide-binding</keyword>
<dbReference type="Pfam" id="PF00750">
    <property type="entry name" value="tRNA-synt_1d"/>
    <property type="match status" value="1"/>
</dbReference>
<dbReference type="OrthoDB" id="68056at2759"/>
<dbReference type="Gene3D" id="3.40.50.620">
    <property type="entry name" value="HUPs"/>
    <property type="match status" value="1"/>
</dbReference>
<keyword evidence="1 4" id="KW-0030">Aminoacyl-tRNA synthetase</keyword>
<keyword evidence="1" id="KW-0067">ATP-binding</keyword>
<gene>
    <name evidence="4" type="ORF">SARC_17946</name>
</gene>
<evidence type="ECO:0000259" key="3">
    <source>
        <dbReference type="Pfam" id="PF00750"/>
    </source>
</evidence>
<dbReference type="GeneID" id="25918450"/>
<reference evidence="4 5" key="1">
    <citation type="submission" date="2011-02" db="EMBL/GenBank/DDBJ databases">
        <title>The Genome Sequence of Sphaeroforma arctica JP610.</title>
        <authorList>
            <consortium name="The Broad Institute Genome Sequencing Platform"/>
            <person name="Russ C."/>
            <person name="Cuomo C."/>
            <person name="Young S.K."/>
            <person name="Zeng Q."/>
            <person name="Gargeya S."/>
            <person name="Alvarado L."/>
            <person name="Berlin A."/>
            <person name="Chapman S.B."/>
            <person name="Chen Z."/>
            <person name="Freedman E."/>
            <person name="Gellesch M."/>
            <person name="Goldberg J."/>
            <person name="Griggs A."/>
            <person name="Gujja S."/>
            <person name="Heilman E."/>
            <person name="Heiman D."/>
            <person name="Howarth C."/>
            <person name="Mehta T."/>
            <person name="Neiman D."/>
            <person name="Pearson M."/>
            <person name="Roberts A."/>
            <person name="Saif S."/>
            <person name="Shea T."/>
            <person name="Shenoy N."/>
            <person name="Sisk P."/>
            <person name="Stolte C."/>
            <person name="Sykes S."/>
            <person name="White J."/>
            <person name="Yandava C."/>
            <person name="Burger G."/>
            <person name="Gray M.W."/>
            <person name="Holland P.W.H."/>
            <person name="King N."/>
            <person name="Lang F.B.F."/>
            <person name="Roger A.J."/>
            <person name="Ruiz-Trillo I."/>
            <person name="Haas B."/>
            <person name="Nusbaum C."/>
            <person name="Birren B."/>
        </authorList>
    </citation>
    <scope>NUCLEOTIDE SEQUENCE [LARGE SCALE GENOMIC DNA]</scope>
    <source>
        <strain evidence="4 5">JP610</strain>
    </source>
</reference>
<dbReference type="RefSeq" id="XP_014143444.1">
    <property type="nucleotide sequence ID" value="XM_014287969.1"/>
</dbReference>
<keyword evidence="5" id="KW-1185">Reference proteome</keyword>
<dbReference type="GO" id="GO:0006420">
    <property type="term" value="P:arginyl-tRNA aminoacylation"/>
    <property type="evidence" value="ECO:0007669"/>
    <property type="project" value="InterPro"/>
</dbReference>
<dbReference type="GO" id="GO:0004814">
    <property type="term" value="F:arginine-tRNA ligase activity"/>
    <property type="evidence" value="ECO:0007669"/>
    <property type="project" value="InterPro"/>
</dbReference>
<evidence type="ECO:0000313" key="5">
    <source>
        <dbReference type="Proteomes" id="UP000054560"/>
    </source>
</evidence>
<dbReference type="Proteomes" id="UP000054560">
    <property type="component" value="Unassembled WGS sequence"/>
</dbReference>
<organism evidence="4 5">
    <name type="scientific">Sphaeroforma arctica JP610</name>
    <dbReference type="NCBI Taxonomy" id="667725"/>
    <lineage>
        <taxon>Eukaryota</taxon>
        <taxon>Ichthyosporea</taxon>
        <taxon>Ichthyophonida</taxon>
        <taxon>Sphaeroforma</taxon>
    </lineage>
</organism>
<evidence type="ECO:0000313" key="4">
    <source>
        <dbReference type="EMBL" id="KNC69542.1"/>
    </source>
</evidence>
<dbReference type="STRING" id="667725.A0A0L0EYI5"/>
<name>A0A0L0EYI5_9EUKA</name>
<dbReference type="GO" id="GO:0032543">
    <property type="term" value="P:mitochondrial translation"/>
    <property type="evidence" value="ECO:0007669"/>
    <property type="project" value="TreeGrafter"/>
</dbReference>
<protein>
    <submittedName>
        <fullName evidence="4">Arginyl-tRNA synthetase</fullName>
    </submittedName>
</protein>
<evidence type="ECO:0000256" key="1">
    <source>
        <dbReference type="RuleBase" id="RU363038"/>
    </source>
</evidence>
<accession>A0A0L0EYI5</accession>
<dbReference type="GO" id="GO:0005739">
    <property type="term" value="C:mitochondrion"/>
    <property type="evidence" value="ECO:0007669"/>
    <property type="project" value="TreeGrafter"/>
</dbReference>
<dbReference type="AlphaFoldDB" id="A0A0L0EYI5"/>
<dbReference type="InterPro" id="IPR035684">
    <property type="entry name" value="ArgRS_core"/>
</dbReference>
<dbReference type="SUPFAM" id="SSF52374">
    <property type="entry name" value="Nucleotidylyl transferase"/>
    <property type="match status" value="1"/>
</dbReference>